<dbReference type="PANTHER" id="PTHR36694">
    <property type="entry name" value="PASIFLORA 1, ISOFORM A-RELATED"/>
    <property type="match status" value="1"/>
</dbReference>
<accession>A0A9J6CN10</accession>
<evidence type="ECO:0000313" key="2">
    <source>
        <dbReference type="EMBL" id="KAG5683316.1"/>
    </source>
</evidence>
<feature type="transmembrane region" description="Helical" evidence="1">
    <location>
        <begin position="137"/>
        <end position="154"/>
    </location>
</feature>
<keyword evidence="1" id="KW-1133">Transmembrane helix</keyword>
<organism evidence="2 3">
    <name type="scientific">Polypedilum vanderplanki</name>
    <name type="common">Sleeping chironomid midge</name>
    <dbReference type="NCBI Taxonomy" id="319348"/>
    <lineage>
        <taxon>Eukaryota</taxon>
        <taxon>Metazoa</taxon>
        <taxon>Ecdysozoa</taxon>
        <taxon>Arthropoda</taxon>
        <taxon>Hexapoda</taxon>
        <taxon>Insecta</taxon>
        <taxon>Pterygota</taxon>
        <taxon>Neoptera</taxon>
        <taxon>Endopterygota</taxon>
        <taxon>Diptera</taxon>
        <taxon>Nematocera</taxon>
        <taxon>Chironomoidea</taxon>
        <taxon>Chironomidae</taxon>
        <taxon>Chironominae</taxon>
        <taxon>Polypedilum</taxon>
        <taxon>Polypedilum</taxon>
    </lineage>
</organism>
<reference evidence="2" key="1">
    <citation type="submission" date="2021-03" db="EMBL/GenBank/DDBJ databases">
        <title>Chromosome level genome of the anhydrobiotic midge Polypedilum vanderplanki.</title>
        <authorList>
            <person name="Yoshida Y."/>
            <person name="Kikawada T."/>
            <person name="Gusev O."/>
        </authorList>
    </citation>
    <scope>NUCLEOTIDE SEQUENCE</scope>
    <source>
        <strain evidence="2">NIAS01</strain>
        <tissue evidence="2">Whole body or cell culture</tissue>
    </source>
</reference>
<keyword evidence="1" id="KW-0812">Transmembrane</keyword>
<proteinExistence type="predicted"/>
<feature type="transmembrane region" description="Helical" evidence="1">
    <location>
        <begin position="65"/>
        <end position="89"/>
    </location>
</feature>
<evidence type="ECO:0000256" key="1">
    <source>
        <dbReference type="SAM" id="Phobius"/>
    </source>
</evidence>
<dbReference type="OrthoDB" id="8173727at2759"/>
<protein>
    <submittedName>
        <fullName evidence="2">Uncharacterized protein</fullName>
    </submittedName>
</protein>
<comment type="caution">
    <text evidence="2">The sequence shown here is derived from an EMBL/GenBank/DDBJ whole genome shotgun (WGS) entry which is preliminary data.</text>
</comment>
<sequence length="238" mass="26657">MKSKISYFSPKKTGCCRLFNSKILALLSGIYTLNISILIVLMFGWQINANFKRYQDLGDVYYGIQIAQIAIIGTQCSMVILSIVLIIGIHKENANLVVPYIVGFLTLWSLETIALVYSNVLRDHIFKQFDEVSKAVLAFFVARAITNALAIFISDGSDDSSTTMSIYIDENENRLVYPNVDKQNAYQSTVHWHDSYTDDSELDVDNDVAICDEKILGDGSDEDDSLLVIYQDSDAAAY</sequence>
<dbReference type="AlphaFoldDB" id="A0A9J6CN10"/>
<feature type="transmembrane region" description="Helical" evidence="1">
    <location>
        <begin position="21"/>
        <end position="45"/>
    </location>
</feature>
<dbReference type="EMBL" id="JADBJN010000001">
    <property type="protein sequence ID" value="KAG5683316.1"/>
    <property type="molecule type" value="Genomic_DNA"/>
</dbReference>
<evidence type="ECO:0000313" key="3">
    <source>
        <dbReference type="Proteomes" id="UP001107558"/>
    </source>
</evidence>
<dbReference type="Proteomes" id="UP001107558">
    <property type="component" value="Chromosome 1"/>
</dbReference>
<name>A0A9J6CN10_POLVA</name>
<dbReference type="PANTHER" id="PTHR36694:SF10">
    <property type="entry name" value="MARVEL DOMAIN-CONTAINING PROTEIN"/>
    <property type="match status" value="1"/>
</dbReference>
<keyword evidence="1" id="KW-0472">Membrane</keyword>
<feature type="transmembrane region" description="Helical" evidence="1">
    <location>
        <begin position="96"/>
        <end position="117"/>
    </location>
</feature>
<keyword evidence="3" id="KW-1185">Reference proteome</keyword>
<gene>
    <name evidence="2" type="ORF">PVAND_012602</name>
</gene>